<dbReference type="NCBIfam" id="TIGR00558">
    <property type="entry name" value="pdxH"/>
    <property type="match status" value="1"/>
</dbReference>
<dbReference type="RefSeq" id="WP_200260281.1">
    <property type="nucleotide sequence ID" value="NZ_NRSH01000125.1"/>
</dbReference>
<reference evidence="8 9" key="1">
    <citation type="journal article" date="2020" name="Microorganisms">
        <title>Osmotic Adaptation and Compatible Solute Biosynthesis of Phototrophic Bacteria as Revealed from Genome Analyses.</title>
        <authorList>
            <person name="Imhoff J.F."/>
            <person name="Rahn T."/>
            <person name="Kunzel S."/>
            <person name="Keller A."/>
            <person name="Neulinger S.C."/>
        </authorList>
    </citation>
    <scope>NUCLEOTIDE SEQUENCE [LARGE SCALE GENOMIC DNA]</scope>
    <source>
        <strain evidence="8 9">DSM 15116</strain>
    </source>
</reference>
<dbReference type="PANTHER" id="PTHR10851:SF0">
    <property type="entry name" value="PYRIDOXINE-5'-PHOSPHATE OXIDASE"/>
    <property type="match status" value="1"/>
</dbReference>
<comment type="pathway">
    <text evidence="5">Cofactor metabolism; pyridoxal 5'-phosphate salvage; pyridoxal 5'-phosphate from pyridoxine 5'-phosphate: step 1/1.</text>
</comment>
<keyword evidence="3 5" id="KW-0288">FMN</keyword>
<feature type="binding site" evidence="5">
    <location>
        <position position="117"/>
    </location>
    <ligand>
        <name>substrate</name>
    </ligand>
</feature>
<evidence type="ECO:0000259" key="6">
    <source>
        <dbReference type="Pfam" id="PF01243"/>
    </source>
</evidence>
<comment type="similarity">
    <text evidence="1 5">Belongs to the pyridoxamine 5'-phosphate oxidase family.</text>
</comment>
<feature type="binding site" evidence="5">
    <location>
        <position position="174"/>
    </location>
    <ligand>
        <name>FMN</name>
        <dbReference type="ChEBI" id="CHEBI:58210"/>
    </ligand>
</feature>
<evidence type="ECO:0000313" key="9">
    <source>
        <dbReference type="Proteomes" id="UP000738126"/>
    </source>
</evidence>
<dbReference type="InterPro" id="IPR012349">
    <property type="entry name" value="Split_barrel_FMN-bd"/>
</dbReference>
<keyword evidence="9" id="KW-1185">Reference proteome</keyword>
<protein>
    <recommendedName>
        <fullName evidence="5">Pyridoxine/pyridoxamine 5'-phosphate oxidase</fullName>
        <ecNumber evidence="5">1.4.3.5</ecNumber>
    </recommendedName>
    <alternativeName>
        <fullName evidence="5">PNP/PMP oxidase</fullName>
        <shortName evidence="5">PNPOx</shortName>
    </alternativeName>
    <alternativeName>
        <fullName evidence="5">Pyridoxal 5'-phosphate synthase</fullName>
    </alternativeName>
</protein>
<dbReference type="Pfam" id="PF10590">
    <property type="entry name" value="PNP_phzG_C"/>
    <property type="match status" value="1"/>
</dbReference>
<evidence type="ECO:0000256" key="4">
    <source>
        <dbReference type="ARBA" id="ARBA00023002"/>
    </source>
</evidence>
<comment type="caution">
    <text evidence="8">The sequence shown here is derived from an EMBL/GenBank/DDBJ whole genome shotgun (WGS) entry which is preliminary data.</text>
</comment>
<comment type="pathway">
    <text evidence="5">Cofactor metabolism; pyridoxal 5'-phosphate salvage; pyridoxal 5'-phosphate from pyridoxamine 5'-phosphate: step 1/1.</text>
</comment>
<dbReference type="EC" id="1.4.3.5" evidence="5"/>
<dbReference type="Pfam" id="PF01243">
    <property type="entry name" value="PNPOx_N"/>
    <property type="match status" value="1"/>
</dbReference>
<comment type="cofactor">
    <cofactor evidence="5">
        <name>FMN</name>
        <dbReference type="ChEBI" id="CHEBI:58210"/>
    </cofactor>
    <text evidence="5">Binds 1 FMN per subunit.</text>
</comment>
<dbReference type="InterPro" id="IPR011576">
    <property type="entry name" value="Pyridox_Oxase_N"/>
</dbReference>
<proteinExistence type="inferred from homology"/>
<feature type="binding site" evidence="5">
    <location>
        <position position="73"/>
    </location>
    <ligand>
        <name>FMN</name>
        <dbReference type="ChEBI" id="CHEBI:58210"/>
    </ligand>
</feature>
<dbReference type="InterPro" id="IPR019576">
    <property type="entry name" value="Pyridoxamine_oxidase_dimer_C"/>
</dbReference>
<keyword evidence="2 5" id="KW-0285">Flavoprotein</keyword>
<feature type="binding site" evidence="5">
    <location>
        <position position="121"/>
    </location>
    <ligand>
        <name>substrate</name>
    </ligand>
</feature>
<gene>
    <name evidence="5 8" type="primary">pdxH</name>
    <name evidence="8" type="ORF">CKO13_09750</name>
</gene>
<name>A0ABS1E7X6_9GAMM</name>
<dbReference type="InterPro" id="IPR000659">
    <property type="entry name" value="Pyridox_Oxase"/>
</dbReference>
<evidence type="ECO:0000256" key="3">
    <source>
        <dbReference type="ARBA" id="ARBA00022643"/>
    </source>
</evidence>
<feature type="binding site" evidence="5">
    <location>
        <position position="95"/>
    </location>
    <ligand>
        <name>FMN</name>
        <dbReference type="ChEBI" id="CHEBI:58210"/>
    </ligand>
</feature>
<evidence type="ECO:0000256" key="5">
    <source>
        <dbReference type="HAMAP-Rule" id="MF_01629"/>
    </source>
</evidence>
<feature type="binding site" evidence="5">
    <location>
        <begin position="180"/>
        <end position="182"/>
    </location>
    <ligand>
        <name>substrate</name>
    </ligand>
</feature>
<feature type="binding site" evidence="5">
    <location>
        <position position="184"/>
    </location>
    <ligand>
        <name>FMN</name>
        <dbReference type="ChEBI" id="CHEBI:58210"/>
    </ligand>
</feature>
<comment type="function">
    <text evidence="5">Catalyzes the oxidation of either pyridoxine 5'-phosphate (PNP) or pyridoxamine 5'-phosphate (PMP) into pyridoxal 5'-phosphate (PLP).</text>
</comment>
<comment type="catalytic activity">
    <reaction evidence="5">
        <text>pyridoxamine 5'-phosphate + O2 + H2O = pyridoxal 5'-phosphate + H2O2 + NH4(+)</text>
        <dbReference type="Rhea" id="RHEA:15817"/>
        <dbReference type="ChEBI" id="CHEBI:15377"/>
        <dbReference type="ChEBI" id="CHEBI:15379"/>
        <dbReference type="ChEBI" id="CHEBI:16240"/>
        <dbReference type="ChEBI" id="CHEBI:28938"/>
        <dbReference type="ChEBI" id="CHEBI:58451"/>
        <dbReference type="ChEBI" id="CHEBI:597326"/>
        <dbReference type="EC" id="1.4.3.5"/>
    </reaction>
</comment>
<comment type="subunit">
    <text evidence="5">Homodimer.</text>
</comment>
<dbReference type="PANTHER" id="PTHR10851">
    <property type="entry name" value="PYRIDOXINE-5-PHOSPHATE OXIDASE"/>
    <property type="match status" value="1"/>
</dbReference>
<accession>A0ABS1E7X6</accession>
<dbReference type="EMBL" id="NRSH01000125">
    <property type="protein sequence ID" value="MBK1727294.1"/>
    <property type="molecule type" value="Genomic_DNA"/>
</dbReference>
<feature type="binding site" evidence="5">
    <location>
        <begin position="51"/>
        <end position="56"/>
    </location>
    <ligand>
        <name>FMN</name>
        <dbReference type="ChEBI" id="CHEBI:58210"/>
    </ligand>
</feature>
<dbReference type="NCBIfam" id="NF004231">
    <property type="entry name" value="PRK05679.1"/>
    <property type="match status" value="1"/>
</dbReference>
<comment type="catalytic activity">
    <reaction evidence="5">
        <text>pyridoxine 5'-phosphate + O2 = pyridoxal 5'-phosphate + H2O2</text>
        <dbReference type="Rhea" id="RHEA:15149"/>
        <dbReference type="ChEBI" id="CHEBI:15379"/>
        <dbReference type="ChEBI" id="CHEBI:16240"/>
        <dbReference type="ChEBI" id="CHEBI:58589"/>
        <dbReference type="ChEBI" id="CHEBI:597326"/>
        <dbReference type="EC" id="1.4.3.5"/>
    </reaction>
</comment>
<evidence type="ECO:0000313" key="8">
    <source>
        <dbReference type="EMBL" id="MBK1727294.1"/>
    </source>
</evidence>
<dbReference type="SUPFAM" id="SSF50475">
    <property type="entry name" value="FMN-binding split barrel"/>
    <property type="match status" value="1"/>
</dbReference>
<evidence type="ECO:0000259" key="7">
    <source>
        <dbReference type="Pfam" id="PF10590"/>
    </source>
</evidence>
<evidence type="ECO:0000256" key="2">
    <source>
        <dbReference type="ARBA" id="ARBA00022630"/>
    </source>
</evidence>
<keyword evidence="4 5" id="KW-0560">Oxidoreductase</keyword>
<feature type="binding site" evidence="5">
    <location>
        <begin position="66"/>
        <end position="67"/>
    </location>
    <ligand>
        <name>FMN</name>
        <dbReference type="ChEBI" id="CHEBI:58210"/>
    </ligand>
</feature>
<dbReference type="Proteomes" id="UP000738126">
    <property type="component" value="Unassembled WGS sequence"/>
</dbReference>
<dbReference type="Gene3D" id="2.30.110.10">
    <property type="entry name" value="Electron Transport, Fmn-binding Protein, Chain A"/>
    <property type="match status" value="1"/>
</dbReference>
<feature type="binding site" evidence="5">
    <location>
        <position position="72"/>
    </location>
    <ligand>
        <name>FMN</name>
        <dbReference type="ChEBI" id="CHEBI:58210"/>
    </ligand>
</feature>
<evidence type="ECO:0000256" key="1">
    <source>
        <dbReference type="ARBA" id="ARBA00007301"/>
    </source>
</evidence>
<feature type="binding site" evidence="5">
    <location>
        <position position="56"/>
    </location>
    <ligand>
        <name>substrate</name>
    </ligand>
</feature>
<feature type="domain" description="Pyridoxamine 5'-phosphate oxidase N-terminal" evidence="6">
    <location>
        <begin position="26"/>
        <end position="148"/>
    </location>
</feature>
<keyword evidence="5" id="KW-0664">Pyridoxine biosynthesis</keyword>
<dbReference type="PIRSF" id="PIRSF000190">
    <property type="entry name" value="Pyd_amn-ph_oxd"/>
    <property type="match status" value="1"/>
</dbReference>
<dbReference type="HAMAP" id="MF_01629">
    <property type="entry name" value="PdxH"/>
    <property type="match status" value="1"/>
</dbReference>
<feature type="domain" description="Pyridoxine 5'-phosphate oxidase dimerisation C-terminal" evidence="7">
    <location>
        <begin position="161"/>
        <end position="201"/>
    </location>
</feature>
<organism evidence="8 9">
    <name type="scientific">Halorhodospira neutriphila</name>
    <dbReference type="NCBI Taxonomy" id="168379"/>
    <lineage>
        <taxon>Bacteria</taxon>
        <taxon>Pseudomonadati</taxon>
        <taxon>Pseudomonadota</taxon>
        <taxon>Gammaproteobacteria</taxon>
        <taxon>Chromatiales</taxon>
        <taxon>Ectothiorhodospiraceae</taxon>
        <taxon>Halorhodospira</taxon>
    </lineage>
</organism>
<feature type="binding site" evidence="5">
    <location>
        <begin position="130"/>
        <end position="131"/>
    </location>
    <ligand>
        <name>FMN</name>
        <dbReference type="ChEBI" id="CHEBI:58210"/>
    </ligand>
</feature>
<sequence length="201" mass="22287">MSDSGGESDRCYQEAVGRVRAALERARAAAVAEPTAATLATVGHDGWPAARTVLLKGLDASGAVFYTNRCSRKGQHLAENPRASLCLFWAPLGEQVELRGVTVAVSAAEADAYWAQRPRLSQLGAWASQQSQPLGSREELEERVARLERQYPGEIPRPPHWSGYRLVPSSIELWSAGDGRLHERERYELRPEGWTWLRLNP</sequence>
<feature type="binding site" evidence="5">
    <location>
        <position position="113"/>
    </location>
    <ligand>
        <name>substrate</name>
    </ligand>
</feature>